<dbReference type="Proteomes" id="UP000294257">
    <property type="component" value="Unassembled WGS sequence"/>
</dbReference>
<protein>
    <submittedName>
        <fullName evidence="1">Uncharacterized protein DUF2505</fullName>
    </submittedName>
</protein>
<sequence>MANGNLRCMAGRIEHRASFATPAHDLYSKITSEAFLTDRLEALGGKNAQLSDYSATENGVSYRLRQGMDAENLPSAARTLLKGDLVVHRLEEWRAQGDGYTGSLHTKISGAPGEIKGTARVRDVADGSELAIDANVTVGIPLVGGKLEQVIASQVQRLLTREAEFTAKWLAAQSG</sequence>
<evidence type="ECO:0000313" key="2">
    <source>
        <dbReference type="Proteomes" id="UP000294257"/>
    </source>
</evidence>
<dbReference type="InterPro" id="IPR019639">
    <property type="entry name" value="DUF2505"/>
</dbReference>
<proteinExistence type="predicted"/>
<evidence type="ECO:0000313" key="1">
    <source>
        <dbReference type="EMBL" id="RZS44620.1"/>
    </source>
</evidence>
<gene>
    <name evidence="1" type="ORF">EV193_101496</name>
</gene>
<dbReference type="Pfam" id="PF10698">
    <property type="entry name" value="DUF2505"/>
    <property type="match status" value="1"/>
</dbReference>
<name>A0A4Q7L6X5_9PSEU</name>
<reference evidence="1 2" key="1">
    <citation type="submission" date="2019-02" db="EMBL/GenBank/DDBJ databases">
        <title>Genomic Encyclopedia of Type Strains, Phase IV (KMG-IV): sequencing the most valuable type-strain genomes for metagenomic binning, comparative biology and taxonomic classification.</title>
        <authorList>
            <person name="Goeker M."/>
        </authorList>
    </citation>
    <scope>NUCLEOTIDE SEQUENCE [LARGE SCALE GENOMIC DNA]</scope>
    <source>
        <strain evidence="1 2">DSM 101727</strain>
    </source>
</reference>
<accession>A0A4Q7L6X5</accession>
<dbReference type="EMBL" id="SGWQ01000001">
    <property type="protein sequence ID" value="RZS44620.1"/>
    <property type="molecule type" value="Genomic_DNA"/>
</dbReference>
<organism evidence="1 2">
    <name type="scientific">Herbihabitans rhizosphaerae</name>
    <dbReference type="NCBI Taxonomy" id="1872711"/>
    <lineage>
        <taxon>Bacteria</taxon>
        <taxon>Bacillati</taxon>
        <taxon>Actinomycetota</taxon>
        <taxon>Actinomycetes</taxon>
        <taxon>Pseudonocardiales</taxon>
        <taxon>Pseudonocardiaceae</taxon>
        <taxon>Herbihabitans</taxon>
    </lineage>
</organism>
<dbReference type="AlphaFoldDB" id="A0A4Q7L6X5"/>
<keyword evidence="2" id="KW-1185">Reference proteome</keyword>
<comment type="caution">
    <text evidence="1">The sequence shown here is derived from an EMBL/GenBank/DDBJ whole genome shotgun (WGS) entry which is preliminary data.</text>
</comment>